<sequence length="124" mass="13245">MKVVQLLCCMASVLILACFSIPNAIDTVTGISCCTDALTKLLPCLSYFSQGKTDVPMKDCCTNLENPQCLCALIARLTLINKTLGLKLGPACKVGTKPATCPDLLGVSRGPQQSSDEDIYRCKI</sequence>
<feature type="chain" id="PRO_5035753615" description="Bifunctional inhibitor/plant lipid transfer protein/seed storage helical domain-containing protein" evidence="1">
    <location>
        <begin position="25"/>
        <end position="124"/>
    </location>
</feature>
<name>A0A8T2QQE4_CERRI</name>
<accession>A0A8T2QQE4</accession>
<dbReference type="SUPFAM" id="SSF47699">
    <property type="entry name" value="Bifunctional inhibitor/lipid-transfer protein/seed storage 2S albumin"/>
    <property type="match status" value="1"/>
</dbReference>
<organism evidence="3 4">
    <name type="scientific">Ceratopteris richardii</name>
    <name type="common">Triangle waterfern</name>
    <dbReference type="NCBI Taxonomy" id="49495"/>
    <lineage>
        <taxon>Eukaryota</taxon>
        <taxon>Viridiplantae</taxon>
        <taxon>Streptophyta</taxon>
        <taxon>Embryophyta</taxon>
        <taxon>Tracheophyta</taxon>
        <taxon>Polypodiopsida</taxon>
        <taxon>Polypodiidae</taxon>
        <taxon>Polypodiales</taxon>
        <taxon>Pteridineae</taxon>
        <taxon>Pteridaceae</taxon>
        <taxon>Parkerioideae</taxon>
        <taxon>Ceratopteris</taxon>
    </lineage>
</organism>
<dbReference type="Gene3D" id="1.10.110.10">
    <property type="entry name" value="Plant lipid-transfer and hydrophobic proteins"/>
    <property type="match status" value="1"/>
</dbReference>
<dbReference type="CDD" id="cd00010">
    <property type="entry name" value="AAI_LTSS"/>
    <property type="match status" value="1"/>
</dbReference>
<dbReference type="Pfam" id="PF00234">
    <property type="entry name" value="Tryp_alpha_amyl"/>
    <property type="match status" value="1"/>
</dbReference>
<evidence type="ECO:0000259" key="2">
    <source>
        <dbReference type="Pfam" id="PF00234"/>
    </source>
</evidence>
<dbReference type="PROSITE" id="PS51257">
    <property type="entry name" value="PROKAR_LIPOPROTEIN"/>
    <property type="match status" value="1"/>
</dbReference>
<comment type="caution">
    <text evidence="3">The sequence shown here is derived from an EMBL/GenBank/DDBJ whole genome shotgun (WGS) entry which is preliminary data.</text>
</comment>
<dbReference type="InterPro" id="IPR036312">
    <property type="entry name" value="Bifun_inhib/LTP/seed_sf"/>
</dbReference>
<evidence type="ECO:0000313" key="3">
    <source>
        <dbReference type="EMBL" id="KAH7286187.1"/>
    </source>
</evidence>
<feature type="signal peptide" evidence="1">
    <location>
        <begin position="1"/>
        <end position="24"/>
    </location>
</feature>
<evidence type="ECO:0000256" key="1">
    <source>
        <dbReference type="SAM" id="SignalP"/>
    </source>
</evidence>
<dbReference type="Proteomes" id="UP000825935">
    <property type="component" value="Chromosome 33"/>
</dbReference>
<dbReference type="OrthoDB" id="911994at2759"/>
<protein>
    <recommendedName>
        <fullName evidence="2">Bifunctional inhibitor/plant lipid transfer protein/seed storage helical domain-containing protein</fullName>
    </recommendedName>
</protein>
<dbReference type="EMBL" id="CM035438">
    <property type="protein sequence ID" value="KAH7286187.1"/>
    <property type="molecule type" value="Genomic_DNA"/>
</dbReference>
<proteinExistence type="predicted"/>
<dbReference type="InterPro" id="IPR016140">
    <property type="entry name" value="Bifunc_inhib/LTP/seed_store"/>
</dbReference>
<feature type="domain" description="Bifunctional inhibitor/plant lipid transfer protein/seed storage helical" evidence="2">
    <location>
        <begin position="34"/>
        <end position="98"/>
    </location>
</feature>
<reference evidence="3" key="1">
    <citation type="submission" date="2021-08" db="EMBL/GenBank/DDBJ databases">
        <title>WGS assembly of Ceratopteris richardii.</title>
        <authorList>
            <person name="Marchant D.B."/>
            <person name="Chen G."/>
            <person name="Jenkins J."/>
            <person name="Shu S."/>
            <person name="Leebens-Mack J."/>
            <person name="Grimwood J."/>
            <person name="Schmutz J."/>
            <person name="Soltis P."/>
            <person name="Soltis D."/>
            <person name="Chen Z.-H."/>
        </authorList>
    </citation>
    <scope>NUCLEOTIDE SEQUENCE</scope>
    <source>
        <strain evidence="3">Whitten #5841</strain>
        <tissue evidence="3">Leaf</tissue>
    </source>
</reference>
<gene>
    <name evidence="3" type="ORF">KP509_33G062100</name>
</gene>
<dbReference type="AlphaFoldDB" id="A0A8T2QQE4"/>
<keyword evidence="1" id="KW-0732">Signal</keyword>
<keyword evidence="4" id="KW-1185">Reference proteome</keyword>
<evidence type="ECO:0000313" key="4">
    <source>
        <dbReference type="Proteomes" id="UP000825935"/>
    </source>
</evidence>